<feature type="compositionally biased region" description="Polar residues" evidence="1">
    <location>
        <begin position="527"/>
        <end position="538"/>
    </location>
</feature>
<organism evidence="3 4">
    <name type="scientific">Colletotrichum tofieldiae</name>
    <dbReference type="NCBI Taxonomy" id="708197"/>
    <lineage>
        <taxon>Eukaryota</taxon>
        <taxon>Fungi</taxon>
        <taxon>Dikarya</taxon>
        <taxon>Ascomycota</taxon>
        <taxon>Pezizomycotina</taxon>
        <taxon>Sordariomycetes</taxon>
        <taxon>Hypocreomycetidae</taxon>
        <taxon>Glomerellales</taxon>
        <taxon>Glomerellaceae</taxon>
        <taxon>Colletotrichum</taxon>
        <taxon>Colletotrichum spaethianum species complex</taxon>
    </lineage>
</organism>
<evidence type="ECO:0000256" key="2">
    <source>
        <dbReference type="SAM" id="Phobius"/>
    </source>
</evidence>
<feature type="compositionally biased region" description="Polar residues" evidence="1">
    <location>
        <begin position="187"/>
        <end position="203"/>
    </location>
</feature>
<dbReference type="AlphaFoldDB" id="A0A161W3W8"/>
<name>A0A161W3W8_9PEZI</name>
<dbReference type="Proteomes" id="UP000076552">
    <property type="component" value="Unassembled WGS sequence"/>
</dbReference>
<protein>
    <submittedName>
        <fullName evidence="3">Uncharacterized protein</fullName>
    </submittedName>
</protein>
<keyword evidence="2" id="KW-1133">Transmembrane helix</keyword>
<accession>A0A161W3W8</accession>
<proteinExistence type="predicted"/>
<keyword evidence="2" id="KW-0472">Membrane</keyword>
<evidence type="ECO:0000313" key="4">
    <source>
        <dbReference type="Proteomes" id="UP000076552"/>
    </source>
</evidence>
<keyword evidence="2" id="KW-0812">Transmembrane</keyword>
<evidence type="ECO:0000313" key="3">
    <source>
        <dbReference type="EMBL" id="KZL65913.1"/>
    </source>
</evidence>
<feature type="region of interest" description="Disordered" evidence="1">
    <location>
        <begin position="386"/>
        <end position="413"/>
    </location>
</feature>
<feature type="region of interest" description="Disordered" evidence="1">
    <location>
        <begin position="174"/>
        <end position="203"/>
    </location>
</feature>
<gene>
    <name evidence="3" type="ORF">CT0861_13259</name>
</gene>
<feature type="region of interest" description="Disordered" evidence="1">
    <location>
        <begin position="639"/>
        <end position="658"/>
    </location>
</feature>
<feature type="compositionally biased region" description="Low complexity" evidence="1">
    <location>
        <begin position="386"/>
        <end position="410"/>
    </location>
</feature>
<comment type="caution">
    <text evidence="3">The sequence shown here is derived from an EMBL/GenBank/DDBJ whole genome shotgun (WGS) entry which is preliminary data.</text>
</comment>
<sequence length="761" mass="82555">MTPTPERAPDTDTAAALPVTVDAVRASPHPIDGFSVVRFSVCIPDLGSPSPSSQDSDSDVDVDPYTRSQMQCVELCFHSGFLASPEPLSLHVSPSGCIQLYRPAPILHTPRPPHYIHELPDPVDLTASNSSCPPPSRGRPVALFFYLVAVLLCSLMLGSCLLSATALIAASFNSSSSSSNNNNNINDMMNTKPSTAVSGPRPTSFSSSPPHIITLSKNHQRSTYAFFVDNATTETLRLYDAVLPIERLRLSLLGAPLQDTLATINPELISELDRTVRYTCRNTSSYLATEPPPSAVPENLDRDIGLVCHSLSHRVRNFASSWRRLRTADSGNPVGNLRFTAWMLDVAARSGAGPTALAAAYSRGLMNPDQAPWLATCQLCAPSPNTAGDAAADAAAPTSSLSPSASSKSWPRPPDVNVPVASWHFACDPAFSQLGDQPAGSSIMSFLLSWGRRQSDDRFATLRSACLDVDGEPLYPNNQHPFHEADDIHSDLTFESDLLAMLRNLVELSTAIDDLIHLLRYRNLLPPTNTSPPSGHQQTDPKPREPLRNPWWHTIPSLLPVLTRLRTVPLAQREALAIRYGIEHMANIRNVTLVHTIRSLGVVAVGMTKACAMLAEQRIKIEELDAGRGWEHSEAALSTCHDEKGGGGSSSSSSGTAEAAVTTTIRVTRTIFTADLAAEASALRVEAASPLWQNIDPSPPPAQQTATTTETTEVRERTEPISEDEEALARRLWDMLEDEPLSQMTSWFSSSVRQREVRIQG</sequence>
<keyword evidence="4" id="KW-1185">Reference proteome</keyword>
<feature type="region of interest" description="Disordered" evidence="1">
    <location>
        <begin position="527"/>
        <end position="549"/>
    </location>
</feature>
<evidence type="ECO:0000256" key="1">
    <source>
        <dbReference type="SAM" id="MobiDB-lite"/>
    </source>
</evidence>
<feature type="transmembrane region" description="Helical" evidence="2">
    <location>
        <begin position="143"/>
        <end position="172"/>
    </location>
</feature>
<feature type="region of interest" description="Disordered" evidence="1">
    <location>
        <begin position="692"/>
        <end position="725"/>
    </location>
</feature>
<reference evidence="3 4" key="1">
    <citation type="submission" date="2015-06" db="EMBL/GenBank/DDBJ databases">
        <title>Survival trade-offs in plant roots during colonization by closely related pathogenic and mutualistic fungi.</title>
        <authorList>
            <person name="Hacquard S."/>
            <person name="Kracher B."/>
            <person name="Hiruma K."/>
            <person name="Weinman A."/>
            <person name="Muench P."/>
            <person name="Garrido Oter R."/>
            <person name="Ver Loren van Themaat E."/>
            <person name="Dallerey J.-F."/>
            <person name="Damm U."/>
            <person name="Henrissat B."/>
            <person name="Lespinet O."/>
            <person name="Thon M."/>
            <person name="Kemen E."/>
            <person name="McHardy A.C."/>
            <person name="Schulze-Lefert P."/>
            <person name="O'Connell R.J."/>
        </authorList>
    </citation>
    <scope>NUCLEOTIDE SEQUENCE [LARGE SCALE GENOMIC DNA]</scope>
    <source>
        <strain evidence="3 4">0861</strain>
    </source>
</reference>
<feature type="compositionally biased region" description="Low complexity" evidence="1">
    <location>
        <begin position="174"/>
        <end position="186"/>
    </location>
</feature>
<dbReference type="EMBL" id="LFIV01000196">
    <property type="protein sequence ID" value="KZL65913.1"/>
    <property type="molecule type" value="Genomic_DNA"/>
</dbReference>